<dbReference type="STRING" id="29139.ENSVURP00010019699"/>
<keyword evidence="3" id="KW-0677">Repeat</keyword>
<dbReference type="PROSITE" id="PS50835">
    <property type="entry name" value="IG_LIKE"/>
    <property type="match status" value="1"/>
</dbReference>
<reference evidence="9" key="2">
    <citation type="submission" date="2025-08" db="UniProtKB">
        <authorList>
            <consortium name="Ensembl"/>
        </authorList>
    </citation>
    <scope>IDENTIFICATION</scope>
</reference>
<dbReference type="OMA" id="GITLEWH"/>
<dbReference type="InterPro" id="IPR050467">
    <property type="entry name" value="LRFN"/>
</dbReference>
<dbReference type="Pfam" id="PF00560">
    <property type="entry name" value="LRR_1"/>
    <property type="match status" value="1"/>
</dbReference>
<dbReference type="Proteomes" id="UP000314987">
    <property type="component" value="Unassembled WGS sequence"/>
</dbReference>
<keyword evidence="10" id="KW-1185">Reference proteome</keyword>
<evidence type="ECO:0000256" key="7">
    <source>
        <dbReference type="SAM" id="SignalP"/>
    </source>
</evidence>
<sequence length="553" mass="62117">MGPMCHFFFLVLVFLEANPAYPECNPECICSDDSFGRSLLCMDISLRKILGNIPKDIKKLRIENSHLTELPHGSFSNNSALEFLWLNFNNITVIHPETLEHLKDLKELRLQGNRLCTVPWTAFQATPCLNILDLKHNRLDVLPKQALQYLINLTYLDLSFNQLMVVSEDVFIQWPMYQKSQQLISKAEGISNVVLALHNNPWMCDCHLKGLVQFFKFIRPPVILMNSYLMCRGPVSKAGQFFYEVELNSCMKPKMSTPNSNITIQVGLNITLSCLAQASPLPNIVWTYPLKKLKEFDVSTSPIGEDSIQSELVIPSAHLADSGNYTCMATNSMGSSSIPISLHVQPPQTVPSSSSYLASVEEHSYIYMRITKQTVYGIVLEWYAVTDNPSETWFTLYFGIYEAVKKEIVSIGPGINTYWVNDLLPATKYEACISLQSQPPRKDQCIVFVTGSDISELEKREKIIHIIVVVCALVLAVPIGMYVCASEAHIGGLGHCLCHCPQRRNGARCPSTVIESKDTMFNNLTTVCDRNQLLLVLLMHCMLGVGREVGSFM</sequence>
<dbReference type="InterPro" id="IPR001611">
    <property type="entry name" value="Leu-rich_rpt"/>
</dbReference>
<dbReference type="InterPro" id="IPR032675">
    <property type="entry name" value="LRR_dom_sf"/>
</dbReference>
<evidence type="ECO:0000256" key="1">
    <source>
        <dbReference type="ARBA" id="ARBA00022614"/>
    </source>
</evidence>
<keyword evidence="5" id="KW-0393">Immunoglobulin domain</keyword>
<evidence type="ECO:0000256" key="3">
    <source>
        <dbReference type="ARBA" id="ARBA00022737"/>
    </source>
</evidence>
<dbReference type="PANTHER" id="PTHR45842:SF14">
    <property type="entry name" value="LEUCINE-RICH REPEAT, IMMUNOGLOBULIN-LIKE DOMAIN AND TRANSMEMBRANE DOMAIN-CONTAINING PROTEIN 2"/>
    <property type="match status" value="1"/>
</dbReference>
<keyword evidence="2 7" id="KW-0732">Signal</keyword>
<dbReference type="Gene3D" id="3.80.10.10">
    <property type="entry name" value="Ribonuclease Inhibitor"/>
    <property type="match status" value="1"/>
</dbReference>
<dbReference type="InterPro" id="IPR003591">
    <property type="entry name" value="Leu-rich_rpt_typical-subtyp"/>
</dbReference>
<keyword evidence="4" id="KW-1015">Disulfide bond</keyword>
<keyword evidence="6" id="KW-0812">Transmembrane</keyword>
<feature type="transmembrane region" description="Helical" evidence="6">
    <location>
        <begin position="463"/>
        <end position="485"/>
    </location>
</feature>
<dbReference type="InterPro" id="IPR003599">
    <property type="entry name" value="Ig_sub"/>
</dbReference>
<dbReference type="AlphaFoldDB" id="A0A4X2L4L0"/>
<evidence type="ECO:0000256" key="2">
    <source>
        <dbReference type="ARBA" id="ARBA00022729"/>
    </source>
</evidence>
<feature type="domain" description="Ig-like" evidence="8">
    <location>
        <begin position="253"/>
        <end position="341"/>
    </location>
</feature>
<dbReference type="Gene3D" id="2.60.40.10">
    <property type="entry name" value="Immunoglobulins"/>
    <property type="match status" value="1"/>
</dbReference>
<dbReference type="Pfam" id="PF13927">
    <property type="entry name" value="Ig_3"/>
    <property type="match status" value="1"/>
</dbReference>
<feature type="chain" id="PRO_5021198098" evidence="7">
    <location>
        <begin position="23"/>
        <end position="553"/>
    </location>
</feature>
<dbReference type="Ensembl" id="ENSVURT00010022421.1">
    <property type="protein sequence ID" value="ENSVURP00010019699.1"/>
    <property type="gene ID" value="ENSVURG00010015038.1"/>
</dbReference>
<keyword evidence="1" id="KW-0433">Leucine-rich repeat</keyword>
<dbReference type="InterPro" id="IPR036179">
    <property type="entry name" value="Ig-like_dom_sf"/>
</dbReference>
<name>A0A4X2L4L0_VOMUR</name>
<organism evidence="9 10">
    <name type="scientific">Vombatus ursinus</name>
    <name type="common">Common wombat</name>
    <dbReference type="NCBI Taxonomy" id="29139"/>
    <lineage>
        <taxon>Eukaryota</taxon>
        <taxon>Metazoa</taxon>
        <taxon>Chordata</taxon>
        <taxon>Craniata</taxon>
        <taxon>Vertebrata</taxon>
        <taxon>Euteleostomi</taxon>
        <taxon>Mammalia</taxon>
        <taxon>Metatheria</taxon>
        <taxon>Diprotodontia</taxon>
        <taxon>Vombatidae</taxon>
        <taxon>Vombatus</taxon>
    </lineage>
</organism>
<dbReference type="SUPFAM" id="SSF48726">
    <property type="entry name" value="Immunoglobulin"/>
    <property type="match status" value="1"/>
</dbReference>
<reference evidence="9" key="3">
    <citation type="submission" date="2025-09" db="UniProtKB">
        <authorList>
            <consortium name="Ensembl"/>
        </authorList>
    </citation>
    <scope>IDENTIFICATION</scope>
</reference>
<evidence type="ECO:0000256" key="4">
    <source>
        <dbReference type="ARBA" id="ARBA00023157"/>
    </source>
</evidence>
<accession>A0A4X2L4L0</accession>
<proteinExistence type="predicted"/>
<dbReference type="InterPro" id="IPR013783">
    <property type="entry name" value="Ig-like_fold"/>
</dbReference>
<evidence type="ECO:0000256" key="5">
    <source>
        <dbReference type="ARBA" id="ARBA00023319"/>
    </source>
</evidence>
<dbReference type="PANTHER" id="PTHR45842">
    <property type="entry name" value="SYNAPTIC ADHESION-LIKE MOLECULE SALM"/>
    <property type="match status" value="1"/>
</dbReference>
<evidence type="ECO:0000259" key="8">
    <source>
        <dbReference type="PROSITE" id="PS50835"/>
    </source>
</evidence>
<dbReference type="FunFam" id="2.60.40.10:FF:000032">
    <property type="entry name" value="palladin isoform X1"/>
    <property type="match status" value="1"/>
</dbReference>
<dbReference type="SUPFAM" id="SSF52058">
    <property type="entry name" value="L domain-like"/>
    <property type="match status" value="1"/>
</dbReference>
<dbReference type="SMART" id="SM00409">
    <property type="entry name" value="IG"/>
    <property type="match status" value="1"/>
</dbReference>
<feature type="signal peptide" evidence="7">
    <location>
        <begin position="1"/>
        <end position="22"/>
    </location>
</feature>
<evidence type="ECO:0000313" key="10">
    <source>
        <dbReference type="Proteomes" id="UP000314987"/>
    </source>
</evidence>
<dbReference type="Pfam" id="PF13855">
    <property type="entry name" value="LRR_8"/>
    <property type="match status" value="1"/>
</dbReference>
<dbReference type="SMART" id="SM00369">
    <property type="entry name" value="LRR_TYP"/>
    <property type="match status" value="4"/>
</dbReference>
<gene>
    <name evidence="9" type="primary">LRIT2</name>
</gene>
<reference evidence="10" key="1">
    <citation type="submission" date="2018-12" db="EMBL/GenBank/DDBJ databases">
        <authorList>
            <person name="Yazar S."/>
        </authorList>
    </citation>
    <scope>NUCLEOTIDE SEQUENCE [LARGE SCALE GENOMIC DNA]</scope>
</reference>
<evidence type="ECO:0000256" key="6">
    <source>
        <dbReference type="SAM" id="Phobius"/>
    </source>
</evidence>
<dbReference type="SMART" id="SM00408">
    <property type="entry name" value="IGc2"/>
    <property type="match status" value="1"/>
</dbReference>
<keyword evidence="6" id="KW-1133">Transmembrane helix</keyword>
<protein>
    <submittedName>
        <fullName evidence="9">Leucine rich repeat, Ig-like and transmembrane domains 2</fullName>
    </submittedName>
</protein>
<keyword evidence="6" id="KW-0472">Membrane</keyword>
<evidence type="ECO:0000313" key="9">
    <source>
        <dbReference type="Ensembl" id="ENSVURP00010019699.1"/>
    </source>
</evidence>
<dbReference type="InterPro" id="IPR003598">
    <property type="entry name" value="Ig_sub2"/>
</dbReference>
<dbReference type="InterPro" id="IPR007110">
    <property type="entry name" value="Ig-like_dom"/>
</dbReference>
<dbReference type="GeneTree" id="ENSGT00940000159143"/>